<protein>
    <submittedName>
        <fullName evidence="2">Uncharacterized protein</fullName>
    </submittedName>
</protein>
<evidence type="ECO:0000256" key="1">
    <source>
        <dbReference type="SAM" id="MobiDB-lite"/>
    </source>
</evidence>
<reference evidence="2" key="1">
    <citation type="submission" date="2023-01" db="EMBL/GenBank/DDBJ databases">
        <title>Colletotrichum chrysophilum M932 genome sequence.</title>
        <authorList>
            <person name="Baroncelli R."/>
        </authorList>
    </citation>
    <scope>NUCLEOTIDE SEQUENCE</scope>
    <source>
        <strain evidence="2">M932</strain>
    </source>
</reference>
<dbReference type="EMBL" id="JAQOWY010000330">
    <property type="protein sequence ID" value="KAK1844004.1"/>
    <property type="molecule type" value="Genomic_DNA"/>
</dbReference>
<proteinExistence type="predicted"/>
<accession>A0AAD9EAJ5</accession>
<comment type="caution">
    <text evidence="2">The sequence shown here is derived from an EMBL/GenBank/DDBJ whole genome shotgun (WGS) entry which is preliminary data.</text>
</comment>
<keyword evidence="3" id="KW-1185">Reference proteome</keyword>
<dbReference type="AlphaFoldDB" id="A0AAD9EAJ5"/>
<organism evidence="2 3">
    <name type="scientific">Colletotrichum chrysophilum</name>
    <dbReference type="NCBI Taxonomy" id="1836956"/>
    <lineage>
        <taxon>Eukaryota</taxon>
        <taxon>Fungi</taxon>
        <taxon>Dikarya</taxon>
        <taxon>Ascomycota</taxon>
        <taxon>Pezizomycotina</taxon>
        <taxon>Sordariomycetes</taxon>
        <taxon>Hypocreomycetidae</taxon>
        <taxon>Glomerellales</taxon>
        <taxon>Glomerellaceae</taxon>
        <taxon>Colletotrichum</taxon>
        <taxon>Colletotrichum gloeosporioides species complex</taxon>
    </lineage>
</organism>
<evidence type="ECO:0000313" key="2">
    <source>
        <dbReference type="EMBL" id="KAK1844004.1"/>
    </source>
</evidence>
<sequence length="101" mass="10572">MFLKFDWYVAGPSTRRSPDSVEGCWNFPGSHDFELPTANVTSLTPKRAKSFRYCDASSASNSSGPTTAAAAGSNDPTSAASAPEVTAMAGPNLRIRGVSGR</sequence>
<evidence type="ECO:0000313" key="3">
    <source>
        <dbReference type="Proteomes" id="UP001243330"/>
    </source>
</evidence>
<dbReference type="Proteomes" id="UP001243330">
    <property type="component" value="Unassembled WGS sequence"/>
</dbReference>
<feature type="compositionally biased region" description="Low complexity" evidence="1">
    <location>
        <begin position="56"/>
        <end position="74"/>
    </location>
</feature>
<feature type="region of interest" description="Disordered" evidence="1">
    <location>
        <begin position="56"/>
        <end position="101"/>
    </location>
</feature>
<name>A0AAD9EAJ5_9PEZI</name>
<gene>
    <name evidence="2" type="ORF">CCHR01_13361</name>
</gene>